<proteinExistence type="inferred from homology"/>
<name>A0ABU3YXE5_9HYPH</name>
<keyword evidence="5" id="KW-0119">Carbohydrate metabolism</keyword>
<dbReference type="InterPro" id="IPR029061">
    <property type="entry name" value="THDP-binding"/>
</dbReference>
<dbReference type="PROSITE" id="PS00659">
    <property type="entry name" value="GLYCOSYL_HYDROL_F5"/>
    <property type="match status" value="1"/>
</dbReference>
<dbReference type="InterPro" id="IPR018087">
    <property type="entry name" value="Glyco_hydro_5_CS"/>
</dbReference>
<accession>A0ABU3YXE5</accession>
<evidence type="ECO:0000256" key="7">
    <source>
        <dbReference type="ARBA" id="ARBA00023326"/>
    </source>
</evidence>
<feature type="domain" description="Glycoside hydrolase family 5" evidence="9">
    <location>
        <begin position="68"/>
        <end position="390"/>
    </location>
</feature>
<evidence type="ECO:0000259" key="9">
    <source>
        <dbReference type="Pfam" id="PF00150"/>
    </source>
</evidence>
<evidence type="ECO:0000256" key="4">
    <source>
        <dbReference type="ARBA" id="ARBA00023001"/>
    </source>
</evidence>
<keyword evidence="6 8" id="KW-0326">Glycosidase</keyword>
<dbReference type="PANTHER" id="PTHR35923">
    <property type="entry name" value="MAJOR EXTRACELLULAR ENDOGLUCANASE"/>
    <property type="match status" value="1"/>
</dbReference>
<sequence>MSAEKTKLNGVQRMVKGSDLLVRTLEEMGVKTIYGLPGEENLEIGLRRIRTSGNQFVQSNGVAIRLKSINWFGAEGENYTPHGTWGRSWRGIIDQIKQLGFNCIRLPFSGYMATSNPVPPSSVISASANPDLLGLTALQIFDKIIDYCLASEIYVVLDHHRRTAGVGADGSPVGTGYTLAKWKSSWAIMANRYRDKINVVGADVHNEPHDLNWATWAGYVEECGNQIHTIAPDWIIFCEGVGSDASGSFWWGGALGGVATRPVVLTRSGRLAYSPHEYGQSVGVQSWLAYDGQTAPAGWPNNLYAVWRAHWGFIFEQNIAPIWVGEFGGKYGLDGTGAVNPTLSPHGDLEKQWTANLCKYLNGDFTGDGSNDLSAGKLGISFAYWALNPNSGDTGGMLKDDWQTVQTVKRNLLNRILAG</sequence>
<reference evidence="11" key="1">
    <citation type="journal article" date="2023" name="Int. J. Mol. Sci.">
        <title>Genomic and Metabolic Characterization of Plant Growth-Promoting Rhizobacteria Isolated from Nodules of Clovers Grown in Non-Farmed Soil.</title>
        <authorList>
            <person name="Wojcik M."/>
            <person name="Koper P."/>
            <person name="Zebracki K."/>
            <person name="Marczak M."/>
            <person name="Mazur A."/>
        </authorList>
    </citation>
    <scope>NUCLEOTIDE SEQUENCE [LARGE SCALE GENOMIC DNA]</scope>
    <source>
        <strain evidence="11">KB12</strain>
    </source>
</reference>
<comment type="caution">
    <text evidence="10">The sequence shown here is derived from an EMBL/GenBank/DDBJ whole genome shotgun (WGS) entry which is preliminary data.</text>
</comment>
<evidence type="ECO:0000313" key="10">
    <source>
        <dbReference type="EMBL" id="MDV4190516.1"/>
    </source>
</evidence>
<evidence type="ECO:0000256" key="2">
    <source>
        <dbReference type="ARBA" id="ARBA00012601"/>
    </source>
</evidence>
<organism evidence="10 11">
    <name type="scientific">Rhizobium brockwellii</name>
    <dbReference type="NCBI Taxonomy" id="3019932"/>
    <lineage>
        <taxon>Bacteria</taxon>
        <taxon>Pseudomonadati</taxon>
        <taxon>Pseudomonadota</taxon>
        <taxon>Alphaproteobacteria</taxon>
        <taxon>Hyphomicrobiales</taxon>
        <taxon>Rhizobiaceae</taxon>
        <taxon>Rhizobium/Agrobacterium group</taxon>
        <taxon>Rhizobium</taxon>
    </lineage>
</organism>
<dbReference type="SUPFAM" id="SSF51445">
    <property type="entry name" value="(Trans)glycosidases"/>
    <property type="match status" value="1"/>
</dbReference>
<keyword evidence="11" id="KW-1185">Reference proteome</keyword>
<dbReference type="RefSeq" id="WP_180692558.1">
    <property type="nucleotide sequence ID" value="NZ_JAWJWH010000032.1"/>
</dbReference>
<dbReference type="SUPFAM" id="SSF52518">
    <property type="entry name" value="Thiamin diphosphate-binding fold (THDP-binding)"/>
    <property type="match status" value="1"/>
</dbReference>
<dbReference type="EMBL" id="JAWJWI010000032">
    <property type="protein sequence ID" value="MDV4190516.1"/>
    <property type="molecule type" value="Genomic_DNA"/>
</dbReference>
<dbReference type="InterPro" id="IPR001547">
    <property type="entry name" value="Glyco_hydro_5"/>
</dbReference>
<gene>
    <name evidence="10" type="ORF">R1523_34165</name>
</gene>
<evidence type="ECO:0000256" key="1">
    <source>
        <dbReference type="ARBA" id="ARBA00000966"/>
    </source>
</evidence>
<evidence type="ECO:0000256" key="6">
    <source>
        <dbReference type="ARBA" id="ARBA00023295"/>
    </source>
</evidence>
<comment type="similarity">
    <text evidence="8">Belongs to the glycosyl hydrolase 5 (cellulase A) family.</text>
</comment>
<protein>
    <recommendedName>
        <fullName evidence="2">cellulase</fullName>
        <ecNumber evidence="2">3.2.1.4</ecNumber>
    </recommendedName>
</protein>
<evidence type="ECO:0000256" key="3">
    <source>
        <dbReference type="ARBA" id="ARBA00022801"/>
    </source>
</evidence>
<keyword evidence="3 8" id="KW-0378">Hydrolase</keyword>
<comment type="catalytic activity">
    <reaction evidence="1">
        <text>Endohydrolysis of (1-&gt;4)-beta-D-glucosidic linkages in cellulose, lichenin and cereal beta-D-glucans.</text>
        <dbReference type="EC" id="3.2.1.4"/>
    </reaction>
</comment>
<keyword evidence="7" id="KW-0624">Polysaccharide degradation</keyword>
<evidence type="ECO:0000256" key="5">
    <source>
        <dbReference type="ARBA" id="ARBA00023277"/>
    </source>
</evidence>
<keyword evidence="4" id="KW-0136">Cellulose degradation</keyword>
<dbReference type="Gene3D" id="3.20.20.80">
    <property type="entry name" value="Glycosidases"/>
    <property type="match status" value="1"/>
</dbReference>
<dbReference type="Pfam" id="PF00150">
    <property type="entry name" value="Cellulase"/>
    <property type="match status" value="1"/>
</dbReference>
<dbReference type="PANTHER" id="PTHR35923:SF2">
    <property type="entry name" value="ENDOGLUCANASE"/>
    <property type="match status" value="1"/>
</dbReference>
<evidence type="ECO:0000256" key="8">
    <source>
        <dbReference type="RuleBase" id="RU361153"/>
    </source>
</evidence>
<dbReference type="InterPro" id="IPR017853">
    <property type="entry name" value="GH"/>
</dbReference>
<dbReference type="Proteomes" id="UP001187203">
    <property type="component" value="Unassembled WGS sequence"/>
</dbReference>
<dbReference type="EC" id="3.2.1.4" evidence="2"/>
<evidence type="ECO:0000313" key="11">
    <source>
        <dbReference type="Proteomes" id="UP001187203"/>
    </source>
</evidence>